<dbReference type="GO" id="GO:0016747">
    <property type="term" value="F:acyltransferase activity, transferring groups other than amino-acyl groups"/>
    <property type="evidence" value="ECO:0007669"/>
    <property type="project" value="InterPro"/>
</dbReference>
<evidence type="ECO:0000313" key="5">
    <source>
        <dbReference type="Proteomes" id="UP000536179"/>
    </source>
</evidence>
<keyword evidence="1" id="KW-1133">Transmembrane helix</keyword>
<dbReference type="InterPro" id="IPR002656">
    <property type="entry name" value="Acyl_transf_3_dom"/>
</dbReference>
<dbReference type="SUPFAM" id="SSF52266">
    <property type="entry name" value="SGNH hydrolase"/>
    <property type="match status" value="1"/>
</dbReference>
<evidence type="ECO:0000259" key="3">
    <source>
        <dbReference type="Pfam" id="PF19040"/>
    </source>
</evidence>
<feature type="transmembrane region" description="Helical" evidence="1">
    <location>
        <begin position="34"/>
        <end position="55"/>
    </location>
</feature>
<dbReference type="PANTHER" id="PTHR23028:SF53">
    <property type="entry name" value="ACYL_TRANSF_3 DOMAIN-CONTAINING PROTEIN"/>
    <property type="match status" value="1"/>
</dbReference>
<organism evidence="4 5">
    <name type="scientific">Aporhodopirellula rubra</name>
    <dbReference type="NCBI Taxonomy" id="980271"/>
    <lineage>
        <taxon>Bacteria</taxon>
        <taxon>Pseudomonadati</taxon>
        <taxon>Planctomycetota</taxon>
        <taxon>Planctomycetia</taxon>
        <taxon>Pirellulales</taxon>
        <taxon>Pirellulaceae</taxon>
        <taxon>Aporhodopirellula</taxon>
    </lineage>
</organism>
<dbReference type="GO" id="GO:0009103">
    <property type="term" value="P:lipopolysaccharide biosynthetic process"/>
    <property type="evidence" value="ECO:0007669"/>
    <property type="project" value="TreeGrafter"/>
</dbReference>
<feature type="domain" description="Acyltransferase 3" evidence="2">
    <location>
        <begin position="9"/>
        <end position="320"/>
    </location>
</feature>
<sequence>MSSSIPYRKDIDGLRAIAVLGVILYHFFPTRLTGGFVGVDVFFVISGYLITSILISDKEKDTLSLRTFWARRIRRIFPAALVVTCASMVAGYFWLEPASLTSLGKQVVAASCFAANFFMWRQSGDYWAPAAEAVPMLHMWSLAVEEQFYLVLPLLIWFLKLKWITRSLFILFVGSLGLSVYASLNHPVAAFYLTPSRSWELLAGALVACKATNSAGQLARLSTPWAGWLGLALIAGTYLGLNGQVYFPGPLAALPVIGACLVIISGIPQTKTNSLLSCAPMTYVGKLSYSLYLWHWPVLVFGRVCGFGIPFLLSFIPLSLITYHLVEQSTRKRANISTVLSASLAVLVVATMIGTGKLNGRTPEGYEAPQLSNYDCQSTFSDGGIVFNENAEPTIVLVGNSMAYQHGDLLRSAFPSCQMRFLTVGGTPARFLDQGEDGTDLIPPVTWTHQARLELDKKRRAILDQGADVVFVGDRWLGPNPAIANAETEAVYYEERQSTEAFIEYLATRSRLVVIALETPILDVPKEMSMQRIAENLITNPTEPLREDPDFAARFPIAKEFLREVASRFKNVILFDPSQAIRDGEKLVFVRDNRILFYNRSHLSVAATFTLREAITELISPYVGKLEEITHDAIKAPVTDD</sequence>
<evidence type="ECO:0000313" key="4">
    <source>
        <dbReference type="EMBL" id="MBB3206272.1"/>
    </source>
</evidence>
<reference evidence="4 5" key="1">
    <citation type="submission" date="2020-08" db="EMBL/GenBank/DDBJ databases">
        <title>Genomic Encyclopedia of Type Strains, Phase III (KMG-III): the genomes of soil and plant-associated and newly described type strains.</title>
        <authorList>
            <person name="Whitman W."/>
        </authorList>
    </citation>
    <scope>NUCLEOTIDE SEQUENCE [LARGE SCALE GENOMIC DNA]</scope>
    <source>
        <strain evidence="4 5">CECT 8075</strain>
    </source>
</reference>
<dbReference type="InterPro" id="IPR043968">
    <property type="entry name" value="SGNH"/>
</dbReference>
<evidence type="ECO:0000256" key="1">
    <source>
        <dbReference type="SAM" id="Phobius"/>
    </source>
</evidence>
<dbReference type="EMBL" id="JACHXU010000006">
    <property type="protein sequence ID" value="MBB3206272.1"/>
    <property type="molecule type" value="Genomic_DNA"/>
</dbReference>
<dbReference type="RefSeq" id="WP_184304655.1">
    <property type="nucleotide sequence ID" value="NZ_JACHXU010000006.1"/>
</dbReference>
<proteinExistence type="predicted"/>
<name>A0A7W5H4D6_9BACT</name>
<keyword evidence="1" id="KW-0812">Transmembrane</keyword>
<protein>
    <submittedName>
        <fullName evidence="4">Peptidoglycan/LPS O-acetylase OafA/YrhL</fullName>
    </submittedName>
</protein>
<evidence type="ECO:0000259" key="2">
    <source>
        <dbReference type="Pfam" id="PF01757"/>
    </source>
</evidence>
<accession>A0A7W5H4D6</accession>
<feature type="transmembrane region" description="Helical" evidence="1">
    <location>
        <begin position="335"/>
        <end position="354"/>
    </location>
</feature>
<dbReference type="AlphaFoldDB" id="A0A7W5H4D6"/>
<dbReference type="PANTHER" id="PTHR23028">
    <property type="entry name" value="ACETYLTRANSFERASE"/>
    <property type="match status" value="1"/>
</dbReference>
<dbReference type="GO" id="GO:0016020">
    <property type="term" value="C:membrane"/>
    <property type="evidence" value="ECO:0007669"/>
    <property type="project" value="TreeGrafter"/>
</dbReference>
<feature type="transmembrane region" description="Helical" evidence="1">
    <location>
        <begin position="137"/>
        <end position="159"/>
    </location>
</feature>
<dbReference type="Pfam" id="PF01757">
    <property type="entry name" value="Acyl_transf_3"/>
    <property type="match status" value="1"/>
</dbReference>
<dbReference type="Proteomes" id="UP000536179">
    <property type="component" value="Unassembled WGS sequence"/>
</dbReference>
<keyword evidence="5" id="KW-1185">Reference proteome</keyword>
<feature type="domain" description="SGNH" evidence="3">
    <location>
        <begin position="384"/>
        <end position="615"/>
    </location>
</feature>
<keyword evidence="1" id="KW-0472">Membrane</keyword>
<comment type="caution">
    <text evidence="4">The sequence shown here is derived from an EMBL/GenBank/DDBJ whole genome shotgun (WGS) entry which is preliminary data.</text>
</comment>
<feature type="transmembrane region" description="Helical" evidence="1">
    <location>
        <begin position="300"/>
        <end position="323"/>
    </location>
</feature>
<dbReference type="Pfam" id="PF19040">
    <property type="entry name" value="SGNH"/>
    <property type="match status" value="1"/>
</dbReference>
<feature type="transmembrane region" description="Helical" evidence="1">
    <location>
        <begin position="12"/>
        <end position="28"/>
    </location>
</feature>
<feature type="transmembrane region" description="Helical" evidence="1">
    <location>
        <begin position="166"/>
        <end position="184"/>
    </location>
</feature>
<feature type="transmembrane region" description="Helical" evidence="1">
    <location>
        <begin position="76"/>
        <end position="95"/>
    </location>
</feature>
<dbReference type="InterPro" id="IPR050879">
    <property type="entry name" value="Acyltransferase_3"/>
</dbReference>
<feature type="transmembrane region" description="Helical" evidence="1">
    <location>
        <begin position="221"/>
        <end position="241"/>
    </location>
</feature>
<feature type="transmembrane region" description="Helical" evidence="1">
    <location>
        <begin position="247"/>
        <end position="267"/>
    </location>
</feature>
<gene>
    <name evidence="4" type="ORF">FHS27_002081</name>
</gene>